<evidence type="ECO:0000313" key="3">
    <source>
        <dbReference type="Proteomes" id="UP000315750"/>
    </source>
</evidence>
<name>A0A518AN44_9BACT</name>
<dbReference type="Proteomes" id="UP000315750">
    <property type="component" value="Chromosome"/>
</dbReference>
<sequence length="174" mass="20112">MMQMLAKGGIEPVTDHERQADADNPKGYYEFERVKKIKQDTAWLPDARGKVVKMISQLLFDLPATEHYKVVFMRRDMDEVITSQEKMLVRRGVNPPDPAVIKKAFESHLTKFFAWLPTQSTIDLIEINYNELVLDPIPSAEQIVEFLPMQVDLEQMLTAVDSSLYRNREIENAN</sequence>
<dbReference type="Gene3D" id="3.40.50.300">
    <property type="entry name" value="P-loop containing nucleotide triphosphate hydrolases"/>
    <property type="match status" value="1"/>
</dbReference>
<reference evidence="2 3" key="1">
    <citation type="submission" date="2019-02" db="EMBL/GenBank/DDBJ databases">
        <title>Deep-cultivation of Planctomycetes and their phenomic and genomic characterization uncovers novel biology.</title>
        <authorList>
            <person name="Wiegand S."/>
            <person name="Jogler M."/>
            <person name="Boedeker C."/>
            <person name="Pinto D."/>
            <person name="Vollmers J."/>
            <person name="Rivas-Marin E."/>
            <person name="Kohn T."/>
            <person name="Peeters S.H."/>
            <person name="Heuer A."/>
            <person name="Rast P."/>
            <person name="Oberbeckmann S."/>
            <person name="Bunk B."/>
            <person name="Jeske O."/>
            <person name="Meyerdierks A."/>
            <person name="Storesund J.E."/>
            <person name="Kallscheuer N."/>
            <person name="Luecker S."/>
            <person name="Lage O.M."/>
            <person name="Pohl T."/>
            <person name="Merkel B.J."/>
            <person name="Hornburger P."/>
            <person name="Mueller R.-W."/>
            <person name="Bruemmer F."/>
            <person name="Labrenz M."/>
            <person name="Spormann A.M."/>
            <person name="Op den Camp H."/>
            <person name="Overmann J."/>
            <person name="Amann R."/>
            <person name="Jetten M.S.M."/>
            <person name="Mascher T."/>
            <person name="Medema M.H."/>
            <person name="Devos D.P."/>
            <person name="Kaster A.-K."/>
            <person name="Ovreas L."/>
            <person name="Rohde M."/>
            <person name="Galperin M.Y."/>
            <person name="Jogler C."/>
        </authorList>
    </citation>
    <scope>NUCLEOTIDE SEQUENCE [LARGE SCALE GENOMIC DNA]</scope>
    <source>
        <strain evidence="2 3">Pan181</strain>
    </source>
</reference>
<evidence type="ECO:0000256" key="1">
    <source>
        <dbReference type="SAM" id="MobiDB-lite"/>
    </source>
</evidence>
<organism evidence="2 3">
    <name type="scientific">Aeoliella mucimassa</name>
    <dbReference type="NCBI Taxonomy" id="2527972"/>
    <lineage>
        <taxon>Bacteria</taxon>
        <taxon>Pseudomonadati</taxon>
        <taxon>Planctomycetota</taxon>
        <taxon>Planctomycetia</taxon>
        <taxon>Pirellulales</taxon>
        <taxon>Lacipirellulaceae</taxon>
        <taxon>Aeoliella</taxon>
    </lineage>
</organism>
<dbReference type="SUPFAM" id="SSF52540">
    <property type="entry name" value="P-loop containing nucleoside triphosphate hydrolases"/>
    <property type="match status" value="1"/>
</dbReference>
<dbReference type="InterPro" id="IPR027417">
    <property type="entry name" value="P-loop_NTPase"/>
</dbReference>
<feature type="region of interest" description="Disordered" evidence="1">
    <location>
        <begin position="1"/>
        <end position="24"/>
    </location>
</feature>
<evidence type="ECO:0000313" key="2">
    <source>
        <dbReference type="EMBL" id="QDU56121.1"/>
    </source>
</evidence>
<proteinExistence type="predicted"/>
<dbReference type="Pfam" id="PF13469">
    <property type="entry name" value="Sulfotransfer_3"/>
    <property type="match status" value="1"/>
</dbReference>
<feature type="compositionally biased region" description="Basic and acidic residues" evidence="1">
    <location>
        <begin position="13"/>
        <end position="24"/>
    </location>
</feature>
<evidence type="ECO:0008006" key="4">
    <source>
        <dbReference type="Google" id="ProtNLM"/>
    </source>
</evidence>
<dbReference type="EMBL" id="CP036278">
    <property type="protein sequence ID" value="QDU56121.1"/>
    <property type="molecule type" value="Genomic_DNA"/>
</dbReference>
<gene>
    <name evidence="2" type="ORF">Pan181_23250</name>
</gene>
<dbReference type="KEGG" id="amuc:Pan181_23250"/>
<accession>A0A518AN44</accession>
<protein>
    <recommendedName>
        <fullName evidence="4">Sulfotransferase domain protein</fullName>
    </recommendedName>
</protein>
<keyword evidence="3" id="KW-1185">Reference proteome</keyword>
<dbReference type="AlphaFoldDB" id="A0A518AN44"/>